<feature type="transmembrane region" description="Helical" evidence="2">
    <location>
        <begin position="452"/>
        <end position="471"/>
    </location>
</feature>
<feature type="transmembrane region" description="Helical" evidence="2">
    <location>
        <begin position="123"/>
        <end position="141"/>
    </location>
</feature>
<feature type="region of interest" description="Disordered" evidence="1">
    <location>
        <begin position="179"/>
        <end position="218"/>
    </location>
</feature>
<keyword evidence="2" id="KW-0472">Membrane</keyword>
<dbReference type="Pfam" id="PF06983">
    <property type="entry name" value="3-dmu-9_3-mt"/>
    <property type="match status" value="1"/>
</dbReference>
<dbReference type="PANTHER" id="PTHR33990">
    <property type="entry name" value="PROTEIN YJDN-RELATED"/>
    <property type="match status" value="1"/>
</dbReference>
<dbReference type="InterPro" id="IPR029068">
    <property type="entry name" value="Glyas_Bleomycin-R_OHBP_Dase"/>
</dbReference>
<accession>A0A2J6PWP0</accession>
<keyword evidence="2" id="KW-1133">Transmembrane helix</keyword>
<name>A0A2J6PWP0_9HELO</name>
<dbReference type="PANTHER" id="PTHR33990:SF2">
    <property type="entry name" value="PHNB-LIKE DOMAIN-CONTAINING PROTEIN"/>
    <property type="match status" value="1"/>
</dbReference>
<feature type="transmembrane region" description="Helical" evidence="2">
    <location>
        <begin position="99"/>
        <end position="117"/>
    </location>
</feature>
<dbReference type="Gene3D" id="3.10.180.10">
    <property type="entry name" value="2,3-Dihydroxybiphenyl 1,2-Dioxygenase, domain 1"/>
    <property type="match status" value="1"/>
</dbReference>
<feature type="compositionally biased region" description="Basic and acidic residues" evidence="1">
    <location>
        <begin position="223"/>
        <end position="234"/>
    </location>
</feature>
<feature type="domain" description="PhnB-like" evidence="3">
    <location>
        <begin position="538"/>
        <end position="662"/>
    </location>
</feature>
<protein>
    <recommendedName>
        <fullName evidence="3">PhnB-like domain-containing protein</fullName>
    </recommendedName>
</protein>
<feature type="transmembrane region" description="Helical" evidence="2">
    <location>
        <begin position="408"/>
        <end position="432"/>
    </location>
</feature>
<dbReference type="OrthoDB" id="3548833at2759"/>
<sequence length="702" mass="78434">MSGHGLEAFCIEPSYIEAFDVLNLPSFAAPASTRLASNLSWLAISNITTYRDSPASILLQNFSYESITSLPLSKPLAIQCPVAACIFPISGYFTLLQRALFYINICVATFALHVPLLRGVSQIWLTTFWFSVLAMFVATMITTKIPMIYNLDLQPAVLVVHIGLLPTLLWFSFRAEPGDPRHQAVRTGDSEEREEAERSEHSDYEELGDDVTEGGEANFGHDAEEREDAEHPEGLENPPVLADAGGDTSEVSWWKKHFFNFPVTRIIVPAYALFDLVNLIMANIVQNSAGFWPTATAVIVSNGTNYLLTSPCFQDSTGYVGLWPPYPSPYNGIRNLNNSLSIFYPPPGTKATDAMQAIPRTDITILHAGSVFICFMICILSLTSLNWLEESLDIMLNKKQSQYRDRMIQYLAILPFIIPLLGAVIITLYVIIVFEYNAHRAKLPENEAYTEIGQWGPFVVAGLVFTTTLLAKINCWDFDTKDEGEKRAFGWLLDGDRLKSHIDESEERLWQPPQVNVIPLPVLSEAACRAAREPIRLDQAEQAAPFCTPFFRNRKVTRKQHYGEAGKKAHGHGSGTMLVELEPNGQRFMTLKGGPHLKFCEAIPVRVEREAQEELDYLNTSSVAILMAPEKVYYREKLAEGGHNAKQQCGWIGDKFGIAWQVFSECLKEMISHINSVKSYRVFKALVGMKIGNAALKMANEG</sequence>
<feature type="transmembrane region" description="Helical" evidence="2">
    <location>
        <begin position="153"/>
        <end position="173"/>
    </location>
</feature>
<proteinExistence type="predicted"/>
<dbReference type="EMBL" id="KZ613494">
    <property type="protein sequence ID" value="PMD18452.1"/>
    <property type="molecule type" value="Genomic_DNA"/>
</dbReference>
<feature type="transmembrane region" description="Helical" evidence="2">
    <location>
        <begin position="365"/>
        <end position="388"/>
    </location>
</feature>
<gene>
    <name evidence="4" type="ORF">NA56DRAFT_706676</name>
</gene>
<dbReference type="Proteomes" id="UP000235672">
    <property type="component" value="Unassembled WGS sequence"/>
</dbReference>
<keyword evidence="5" id="KW-1185">Reference proteome</keyword>
<evidence type="ECO:0000259" key="3">
    <source>
        <dbReference type="Pfam" id="PF06983"/>
    </source>
</evidence>
<evidence type="ECO:0000256" key="1">
    <source>
        <dbReference type="SAM" id="MobiDB-lite"/>
    </source>
</evidence>
<evidence type="ECO:0000313" key="5">
    <source>
        <dbReference type="Proteomes" id="UP000235672"/>
    </source>
</evidence>
<feature type="compositionally biased region" description="Basic and acidic residues" evidence="1">
    <location>
        <begin position="195"/>
        <end position="204"/>
    </location>
</feature>
<feature type="region of interest" description="Disordered" evidence="1">
    <location>
        <begin position="223"/>
        <end position="242"/>
    </location>
</feature>
<dbReference type="STRING" id="1745343.A0A2J6PWP0"/>
<dbReference type="SUPFAM" id="SSF54593">
    <property type="entry name" value="Glyoxalase/Bleomycin resistance protein/Dihydroxybiphenyl dioxygenase"/>
    <property type="match status" value="1"/>
</dbReference>
<dbReference type="InterPro" id="IPR028973">
    <property type="entry name" value="PhnB-like"/>
</dbReference>
<evidence type="ECO:0000313" key="4">
    <source>
        <dbReference type="EMBL" id="PMD18452.1"/>
    </source>
</evidence>
<dbReference type="AlphaFoldDB" id="A0A2J6PWP0"/>
<organism evidence="4 5">
    <name type="scientific">Hyaloscypha hepaticicola</name>
    <dbReference type="NCBI Taxonomy" id="2082293"/>
    <lineage>
        <taxon>Eukaryota</taxon>
        <taxon>Fungi</taxon>
        <taxon>Dikarya</taxon>
        <taxon>Ascomycota</taxon>
        <taxon>Pezizomycotina</taxon>
        <taxon>Leotiomycetes</taxon>
        <taxon>Helotiales</taxon>
        <taxon>Hyaloscyphaceae</taxon>
        <taxon>Hyaloscypha</taxon>
    </lineage>
</organism>
<keyword evidence="2" id="KW-0812">Transmembrane</keyword>
<evidence type="ECO:0000256" key="2">
    <source>
        <dbReference type="SAM" id="Phobius"/>
    </source>
</evidence>
<reference evidence="4 5" key="1">
    <citation type="submission" date="2016-05" db="EMBL/GenBank/DDBJ databases">
        <title>A degradative enzymes factory behind the ericoid mycorrhizal symbiosis.</title>
        <authorList>
            <consortium name="DOE Joint Genome Institute"/>
            <person name="Martino E."/>
            <person name="Morin E."/>
            <person name="Grelet G."/>
            <person name="Kuo A."/>
            <person name="Kohler A."/>
            <person name="Daghino S."/>
            <person name="Barry K."/>
            <person name="Choi C."/>
            <person name="Cichocki N."/>
            <person name="Clum A."/>
            <person name="Copeland A."/>
            <person name="Hainaut M."/>
            <person name="Haridas S."/>
            <person name="Labutti K."/>
            <person name="Lindquist E."/>
            <person name="Lipzen A."/>
            <person name="Khouja H.-R."/>
            <person name="Murat C."/>
            <person name="Ohm R."/>
            <person name="Olson A."/>
            <person name="Spatafora J."/>
            <person name="Veneault-Fourrey C."/>
            <person name="Henrissat B."/>
            <person name="Grigoriev I."/>
            <person name="Martin F."/>
            <person name="Perotto S."/>
        </authorList>
    </citation>
    <scope>NUCLEOTIDE SEQUENCE [LARGE SCALE GENOMIC DNA]</scope>
    <source>
        <strain evidence="4 5">UAMH 7357</strain>
    </source>
</reference>